<keyword evidence="4" id="KW-0378">Hydrolase</keyword>
<dbReference type="GO" id="GO:0080120">
    <property type="term" value="P:CAAX-box protein maturation"/>
    <property type="evidence" value="ECO:0007669"/>
    <property type="project" value="UniProtKB-ARBA"/>
</dbReference>
<dbReference type="EMBL" id="CP045121">
    <property type="protein sequence ID" value="QIN79207.1"/>
    <property type="molecule type" value="Genomic_DNA"/>
</dbReference>
<feature type="transmembrane region" description="Helical" evidence="2">
    <location>
        <begin position="209"/>
        <end position="226"/>
    </location>
</feature>
<dbReference type="RefSeq" id="WP_166396869.1">
    <property type="nucleotide sequence ID" value="NZ_CP045121.1"/>
</dbReference>
<dbReference type="InterPro" id="IPR003675">
    <property type="entry name" value="Rce1/LyrA-like_dom"/>
</dbReference>
<feature type="transmembrane region" description="Helical" evidence="2">
    <location>
        <begin position="121"/>
        <end position="144"/>
    </location>
</feature>
<keyword evidence="4" id="KW-0482">Metalloprotease</keyword>
<dbReference type="GO" id="GO:0004175">
    <property type="term" value="F:endopeptidase activity"/>
    <property type="evidence" value="ECO:0007669"/>
    <property type="project" value="UniProtKB-ARBA"/>
</dbReference>
<organism evidence="4 5">
    <name type="scientific">Rubrobacter marinus</name>
    <dbReference type="NCBI Taxonomy" id="2653852"/>
    <lineage>
        <taxon>Bacteria</taxon>
        <taxon>Bacillati</taxon>
        <taxon>Actinomycetota</taxon>
        <taxon>Rubrobacteria</taxon>
        <taxon>Rubrobacterales</taxon>
        <taxon>Rubrobacteraceae</taxon>
        <taxon>Rubrobacter</taxon>
    </lineage>
</organism>
<feature type="transmembrane region" description="Helical" evidence="2">
    <location>
        <begin position="185"/>
        <end position="202"/>
    </location>
</feature>
<dbReference type="GO" id="GO:0008237">
    <property type="term" value="F:metallopeptidase activity"/>
    <property type="evidence" value="ECO:0007669"/>
    <property type="project" value="UniProtKB-KW"/>
</dbReference>
<keyword evidence="4" id="KW-0645">Protease</keyword>
<feature type="compositionally biased region" description="Gly residues" evidence="1">
    <location>
        <begin position="272"/>
        <end position="282"/>
    </location>
</feature>
<keyword evidence="2" id="KW-1133">Transmembrane helix</keyword>
<evidence type="ECO:0000313" key="5">
    <source>
        <dbReference type="Proteomes" id="UP000502706"/>
    </source>
</evidence>
<feature type="region of interest" description="Disordered" evidence="1">
    <location>
        <begin position="259"/>
        <end position="282"/>
    </location>
</feature>
<name>A0A6G8PYI4_9ACTN</name>
<feature type="domain" description="CAAX prenyl protease 2/Lysostaphin resistance protein A-like" evidence="3">
    <location>
        <begin position="123"/>
        <end position="220"/>
    </location>
</feature>
<evidence type="ECO:0000256" key="1">
    <source>
        <dbReference type="SAM" id="MobiDB-lite"/>
    </source>
</evidence>
<protein>
    <submittedName>
        <fullName evidence="4">CPBP family intramembrane metalloprotease</fullName>
    </submittedName>
</protein>
<reference evidence="4 5" key="1">
    <citation type="submission" date="2019-10" db="EMBL/GenBank/DDBJ databases">
        <title>Rubrobacter sp nov SCSIO 52915 isolated from a deep-sea sediment in the South China Sea.</title>
        <authorList>
            <person name="Chen R.W."/>
        </authorList>
    </citation>
    <scope>NUCLEOTIDE SEQUENCE [LARGE SCALE GENOMIC DNA]</scope>
    <source>
        <strain evidence="4 5">SCSIO 52915</strain>
    </source>
</reference>
<dbReference type="Pfam" id="PF02517">
    <property type="entry name" value="Rce1-like"/>
    <property type="match status" value="1"/>
</dbReference>
<keyword evidence="5" id="KW-1185">Reference proteome</keyword>
<sequence length="282" mass="29756">MIKAFVERHPLAVALLLAASSFGIAVLSVTASRRPVVSDVGDVAPEDLEPPTEGEQTLALFWSTENFFWFAVALLAVGLLAWAGWLREAGFGWPRRWRNARLLALPLLVGVLALSDGVRVPGVWIFLATLATVLVAVFGEEALFRGLMLRVLAPSGLLRAVVATSLLAGALTLGVSVLTGPWPEAVQATALATCGGFTYAALRWRTASLWPAVLAHALISLSVAISTPGATLYLIVLLLGTVGFVAYGLFLLRNPRAREDGGPPLRPPRGANGAGKRGGPPR</sequence>
<keyword evidence="2" id="KW-0812">Transmembrane</keyword>
<evidence type="ECO:0000259" key="3">
    <source>
        <dbReference type="Pfam" id="PF02517"/>
    </source>
</evidence>
<keyword evidence="2" id="KW-0472">Membrane</keyword>
<feature type="transmembrane region" description="Helical" evidence="2">
    <location>
        <begin position="232"/>
        <end position="252"/>
    </location>
</feature>
<dbReference type="Proteomes" id="UP000502706">
    <property type="component" value="Chromosome"/>
</dbReference>
<accession>A0A6G8PYI4</accession>
<proteinExistence type="predicted"/>
<evidence type="ECO:0000256" key="2">
    <source>
        <dbReference type="SAM" id="Phobius"/>
    </source>
</evidence>
<evidence type="ECO:0000313" key="4">
    <source>
        <dbReference type="EMBL" id="QIN79207.1"/>
    </source>
</evidence>
<feature type="transmembrane region" description="Helical" evidence="2">
    <location>
        <begin position="67"/>
        <end position="86"/>
    </location>
</feature>
<gene>
    <name evidence="4" type="ORF">GBA65_12525</name>
</gene>
<feature type="transmembrane region" description="Helical" evidence="2">
    <location>
        <begin position="156"/>
        <end position="179"/>
    </location>
</feature>
<feature type="transmembrane region" description="Helical" evidence="2">
    <location>
        <begin position="98"/>
        <end position="115"/>
    </location>
</feature>
<dbReference type="KEGG" id="rmar:GBA65_12525"/>
<dbReference type="GO" id="GO:0006508">
    <property type="term" value="P:proteolysis"/>
    <property type="evidence" value="ECO:0007669"/>
    <property type="project" value="UniProtKB-KW"/>
</dbReference>
<dbReference type="AlphaFoldDB" id="A0A6G8PYI4"/>